<feature type="active site" evidence="4">
    <location>
        <position position="14"/>
    </location>
</feature>
<dbReference type="PRINTS" id="PR00719">
    <property type="entry name" value="LMWPTPASE"/>
</dbReference>
<dbReference type="Pfam" id="PF01451">
    <property type="entry name" value="LMWPc"/>
    <property type="match status" value="1"/>
</dbReference>
<evidence type="ECO:0000256" key="2">
    <source>
        <dbReference type="ARBA" id="ARBA00022801"/>
    </source>
</evidence>
<dbReference type="CDD" id="cd16344">
    <property type="entry name" value="LMWPAP"/>
    <property type="match status" value="1"/>
</dbReference>
<dbReference type="InterPro" id="IPR017867">
    <property type="entry name" value="Tyr_phospatase_low_mol_wt"/>
</dbReference>
<dbReference type="EMBL" id="QGTQ01000001">
    <property type="protein sequence ID" value="PWW08433.1"/>
    <property type="molecule type" value="Genomic_DNA"/>
</dbReference>
<feature type="domain" description="Phosphotyrosine protein phosphatase I" evidence="5">
    <location>
        <begin position="2"/>
        <end position="188"/>
    </location>
</feature>
<dbReference type="OrthoDB" id="9784339at2"/>
<comment type="similarity">
    <text evidence="1">Belongs to the low molecular weight phosphotyrosine protein phosphatase family.</text>
</comment>
<gene>
    <name evidence="6" type="ORF">DFQ01_101155</name>
</gene>
<dbReference type="InterPro" id="IPR050438">
    <property type="entry name" value="LMW_PTPase"/>
</dbReference>
<feature type="active site" description="Nucleophile" evidence="4">
    <location>
        <position position="8"/>
    </location>
</feature>
<comment type="caution">
    <text evidence="6">The sequence shown here is derived from an EMBL/GenBank/DDBJ whole genome shotgun (WGS) entry which is preliminary data.</text>
</comment>
<evidence type="ECO:0000313" key="7">
    <source>
        <dbReference type="Proteomes" id="UP000246635"/>
    </source>
</evidence>
<keyword evidence="3" id="KW-0904">Protein phosphatase</keyword>
<reference evidence="6 7" key="1">
    <citation type="submission" date="2018-05" db="EMBL/GenBank/DDBJ databases">
        <title>Genomic Encyclopedia of Type Strains, Phase III (KMG-III): the genomes of soil and plant-associated and newly described type strains.</title>
        <authorList>
            <person name="Whitman W."/>
        </authorList>
    </citation>
    <scope>NUCLEOTIDE SEQUENCE [LARGE SCALE GENOMIC DNA]</scope>
    <source>
        <strain evidence="6 7">CECT 5696</strain>
    </source>
</reference>
<accession>A0A2V2YZJ6</accession>
<keyword evidence="2" id="KW-0378">Hydrolase</keyword>
<dbReference type="SMART" id="SM00226">
    <property type="entry name" value="LMWPc"/>
    <property type="match status" value="1"/>
</dbReference>
<evidence type="ECO:0000313" key="6">
    <source>
        <dbReference type="EMBL" id="PWW08433.1"/>
    </source>
</evidence>
<dbReference type="PANTHER" id="PTHR11717:SF31">
    <property type="entry name" value="LOW MOLECULAR WEIGHT PROTEIN-TYROSINE-PHOSPHATASE ETP-RELATED"/>
    <property type="match status" value="1"/>
</dbReference>
<organism evidence="6 7">
    <name type="scientific">Paenibacillus cellulosilyticus</name>
    <dbReference type="NCBI Taxonomy" id="375489"/>
    <lineage>
        <taxon>Bacteria</taxon>
        <taxon>Bacillati</taxon>
        <taxon>Bacillota</taxon>
        <taxon>Bacilli</taxon>
        <taxon>Bacillales</taxon>
        <taxon>Paenibacillaceae</taxon>
        <taxon>Paenibacillus</taxon>
    </lineage>
</organism>
<keyword evidence="7" id="KW-1185">Reference proteome</keyword>
<evidence type="ECO:0000256" key="1">
    <source>
        <dbReference type="ARBA" id="ARBA00011063"/>
    </source>
</evidence>
<sequence>MKRILFVCTGNTCRSPMAEAIMRDMAARRSLDIEVRSAGVSTVDGMAVSANAAETLRRKQIAHNGKSRMLGDSAVQWADLILTMTASHKRGLIGRFPDALEKTHTLLEYAGLDERIAADLAELEHLYTEWQMKQALGQQISDADRGRMLELERKIPSFDIDDPFGGPLPVYESCAAQIEKAVEKLLDKLAKEDQS</sequence>
<dbReference type="Gene3D" id="3.40.50.2300">
    <property type="match status" value="1"/>
</dbReference>
<evidence type="ECO:0000259" key="5">
    <source>
        <dbReference type="SMART" id="SM00226"/>
    </source>
</evidence>
<dbReference type="AlphaFoldDB" id="A0A2V2YZJ6"/>
<dbReference type="PANTHER" id="PTHR11717">
    <property type="entry name" value="LOW MOLECULAR WEIGHT PROTEIN TYROSINE PHOSPHATASE"/>
    <property type="match status" value="1"/>
</dbReference>
<name>A0A2V2YZJ6_9BACL</name>
<dbReference type="Proteomes" id="UP000246635">
    <property type="component" value="Unassembled WGS sequence"/>
</dbReference>
<dbReference type="RefSeq" id="WP_110041972.1">
    <property type="nucleotide sequence ID" value="NZ_CP054613.1"/>
</dbReference>
<evidence type="ECO:0000256" key="4">
    <source>
        <dbReference type="PIRSR" id="PIRSR617867-1"/>
    </source>
</evidence>
<evidence type="ECO:0000256" key="3">
    <source>
        <dbReference type="ARBA" id="ARBA00022912"/>
    </source>
</evidence>
<protein>
    <submittedName>
        <fullName evidence="6">Protein-tyrosine phosphatase</fullName>
    </submittedName>
</protein>
<dbReference type="InterPro" id="IPR036196">
    <property type="entry name" value="Ptyr_pPase_sf"/>
</dbReference>
<proteinExistence type="inferred from homology"/>
<dbReference type="InterPro" id="IPR023485">
    <property type="entry name" value="Ptyr_pPase"/>
</dbReference>
<dbReference type="GO" id="GO:0004725">
    <property type="term" value="F:protein tyrosine phosphatase activity"/>
    <property type="evidence" value="ECO:0007669"/>
    <property type="project" value="InterPro"/>
</dbReference>
<dbReference type="SUPFAM" id="SSF52788">
    <property type="entry name" value="Phosphotyrosine protein phosphatases I"/>
    <property type="match status" value="1"/>
</dbReference>